<keyword evidence="1" id="KW-0472">Membrane</keyword>
<protein>
    <submittedName>
        <fullName evidence="2">Putative mucin-associated surface protein (MASP)</fullName>
    </submittedName>
</protein>
<dbReference type="AlphaFoldDB" id="V5BAI1"/>
<reference evidence="2 3" key="1">
    <citation type="journal article" date="2014" name="Genome Announc.">
        <title>Trypanosoma cruzi Clone Dm28c Draft Genome Sequence.</title>
        <authorList>
            <person name="Grisard E.C."/>
            <person name="Teixeira S.M."/>
            <person name="de Almeida L.G."/>
            <person name="Stoco P.H."/>
            <person name="Gerber A.L."/>
            <person name="Talavera-Lopez C."/>
            <person name="Lima O.C."/>
            <person name="Andersson B."/>
            <person name="de Vasconcelos A.T."/>
        </authorList>
    </citation>
    <scope>NUCLEOTIDE SEQUENCE [LARGE SCALE GENOMIC DNA]</scope>
    <source>
        <strain evidence="2 3">Dm28c</strain>
    </source>
</reference>
<keyword evidence="1" id="KW-1133">Transmembrane helix</keyword>
<proteinExistence type="predicted"/>
<evidence type="ECO:0000313" key="3">
    <source>
        <dbReference type="Proteomes" id="UP000017861"/>
    </source>
</evidence>
<dbReference type="VEuPathDB" id="TriTrypDB:TCDM_11002"/>
<dbReference type="EMBL" id="AYLP01000291">
    <property type="protein sequence ID" value="ESS61408.1"/>
    <property type="molecule type" value="Genomic_DNA"/>
</dbReference>
<comment type="caution">
    <text evidence="2">The sequence shown here is derived from an EMBL/GenBank/DDBJ whole genome shotgun (WGS) entry which is preliminary data.</text>
</comment>
<keyword evidence="1" id="KW-0812">Transmembrane</keyword>
<sequence>MHCTHTTVCVDALLRKGACAQEPIGHSFLSVFTALLYCYLFTFLFLCVFLFVKLLRGVFFFCFFIGSMFLTKCCCWCLLLYRFFCFSFHSALTGR</sequence>
<name>V5BAI1_TRYCR</name>
<evidence type="ECO:0000256" key="1">
    <source>
        <dbReference type="SAM" id="Phobius"/>
    </source>
</evidence>
<evidence type="ECO:0000313" key="2">
    <source>
        <dbReference type="EMBL" id="ESS61408.1"/>
    </source>
</evidence>
<gene>
    <name evidence="2" type="ORF">TCDM_11002</name>
</gene>
<feature type="transmembrane region" description="Helical" evidence="1">
    <location>
        <begin position="28"/>
        <end position="52"/>
    </location>
</feature>
<feature type="transmembrane region" description="Helical" evidence="1">
    <location>
        <begin position="58"/>
        <end position="81"/>
    </location>
</feature>
<accession>V5BAI1</accession>
<dbReference type="Proteomes" id="UP000017861">
    <property type="component" value="Unassembled WGS sequence"/>
</dbReference>
<organism evidence="2 3">
    <name type="scientific">Trypanosoma cruzi Dm28c</name>
    <dbReference type="NCBI Taxonomy" id="1416333"/>
    <lineage>
        <taxon>Eukaryota</taxon>
        <taxon>Discoba</taxon>
        <taxon>Euglenozoa</taxon>
        <taxon>Kinetoplastea</taxon>
        <taxon>Metakinetoplastina</taxon>
        <taxon>Trypanosomatida</taxon>
        <taxon>Trypanosomatidae</taxon>
        <taxon>Trypanosoma</taxon>
        <taxon>Schizotrypanum</taxon>
    </lineage>
</organism>